<feature type="compositionally biased region" description="Polar residues" evidence="1">
    <location>
        <begin position="11"/>
        <end position="21"/>
    </location>
</feature>
<evidence type="ECO:0000313" key="3">
    <source>
        <dbReference type="Proteomes" id="UP001174934"/>
    </source>
</evidence>
<protein>
    <submittedName>
        <fullName evidence="2">Uncharacterized protein</fullName>
    </submittedName>
</protein>
<dbReference type="AlphaFoldDB" id="A0AA40C9Z4"/>
<gene>
    <name evidence="2" type="ORF">B0T17DRAFT_486898</name>
</gene>
<dbReference type="Proteomes" id="UP001174934">
    <property type="component" value="Unassembled WGS sequence"/>
</dbReference>
<evidence type="ECO:0000256" key="1">
    <source>
        <dbReference type="SAM" id="MobiDB-lite"/>
    </source>
</evidence>
<feature type="compositionally biased region" description="Low complexity" evidence="1">
    <location>
        <begin position="94"/>
        <end position="103"/>
    </location>
</feature>
<feature type="region of interest" description="Disordered" evidence="1">
    <location>
        <begin position="1"/>
        <end position="150"/>
    </location>
</feature>
<feature type="compositionally biased region" description="Polar residues" evidence="1">
    <location>
        <begin position="105"/>
        <end position="118"/>
    </location>
</feature>
<name>A0AA40C9Z4_9PEZI</name>
<comment type="caution">
    <text evidence="2">The sequence shown here is derived from an EMBL/GenBank/DDBJ whole genome shotgun (WGS) entry which is preliminary data.</text>
</comment>
<dbReference type="EMBL" id="JAULSR010000002">
    <property type="protein sequence ID" value="KAK0630560.1"/>
    <property type="molecule type" value="Genomic_DNA"/>
</dbReference>
<organism evidence="2 3">
    <name type="scientific">Bombardia bombarda</name>
    <dbReference type="NCBI Taxonomy" id="252184"/>
    <lineage>
        <taxon>Eukaryota</taxon>
        <taxon>Fungi</taxon>
        <taxon>Dikarya</taxon>
        <taxon>Ascomycota</taxon>
        <taxon>Pezizomycotina</taxon>
        <taxon>Sordariomycetes</taxon>
        <taxon>Sordariomycetidae</taxon>
        <taxon>Sordariales</taxon>
        <taxon>Lasiosphaeriaceae</taxon>
        <taxon>Bombardia</taxon>
    </lineage>
</organism>
<reference evidence="2" key="1">
    <citation type="submission" date="2023-06" db="EMBL/GenBank/DDBJ databases">
        <title>Genome-scale phylogeny and comparative genomics of the fungal order Sordariales.</title>
        <authorList>
            <consortium name="Lawrence Berkeley National Laboratory"/>
            <person name="Hensen N."/>
            <person name="Bonometti L."/>
            <person name="Westerberg I."/>
            <person name="Brannstrom I.O."/>
            <person name="Guillou S."/>
            <person name="Cros-Aarteil S."/>
            <person name="Calhoun S."/>
            <person name="Haridas S."/>
            <person name="Kuo A."/>
            <person name="Mondo S."/>
            <person name="Pangilinan J."/>
            <person name="Riley R."/>
            <person name="LaButti K."/>
            <person name="Andreopoulos B."/>
            <person name="Lipzen A."/>
            <person name="Chen C."/>
            <person name="Yanf M."/>
            <person name="Daum C."/>
            <person name="Ng V."/>
            <person name="Clum A."/>
            <person name="Steindorff A."/>
            <person name="Ohm R."/>
            <person name="Martin F."/>
            <person name="Silar P."/>
            <person name="Natvig D."/>
            <person name="Lalanne C."/>
            <person name="Gautier V."/>
            <person name="Ament-velasquez S.L."/>
            <person name="Kruys A."/>
            <person name="Hutchinson M.I."/>
            <person name="Powell A.J."/>
            <person name="Barry K."/>
            <person name="Miller A.N."/>
            <person name="Grigoriev I.V."/>
            <person name="Debuchy R."/>
            <person name="Gladieux P."/>
            <person name="Thoren M.H."/>
            <person name="Johannesson H."/>
        </authorList>
    </citation>
    <scope>NUCLEOTIDE SEQUENCE</scope>
    <source>
        <strain evidence="2">SMH3391-2</strain>
    </source>
</reference>
<keyword evidence="3" id="KW-1185">Reference proteome</keyword>
<accession>A0AA40C9Z4</accession>
<feature type="compositionally biased region" description="Low complexity" evidence="1">
    <location>
        <begin position="58"/>
        <end position="82"/>
    </location>
</feature>
<proteinExistence type="predicted"/>
<sequence length="150" mass="15298">MAGRFSKTVHRSNSYPATTKSPDSDVSPRTQVSSGAPGDYFSSNSDDDSQKPDASSLTGGASIDASTGGATSTAGSTSITGDDGLDESRRTSHSGASGASGASDHPTTGSRKSSTASVSFRPPRNPTLPQGHPRTTDNKRLRASSPEPVR</sequence>
<evidence type="ECO:0000313" key="2">
    <source>
        <dbReference type="EMBL" id="KAK0630560.1"/>
    </source>
</evidence>